<evidence type="ECO:0000256" key="1">
    <source>
        <dbReference type="SAM" id="MobiDB-lite"/>
    </source>
</evidence>
<dbReference type="EMBL" id="PZQS01000003">
    <property type="protein sequence ID" value="PVD35203.1"/>
    <property type="molecule type" value="Genomic_DNA"/>
</dbReference>
<name>A0A2T7PP51_POMCA</name>
<proteinExistence type="predicted"/>
<dbReference type="Proteomes" id="UP000245119">
    <property type="component" value="Linkage Group LG3"/>
</dbReference>
<dbReference type="AlphaFoldDB" id="A0A2T7PP51"/>
<feature type="region of interest" description="Disordered" evidence="1">
    <location>
        <begin position="1"/>
        <end position="32"/>
    </location>
</feature>
<gene>
    <name evidence="2" type="ORF">C0Q70_06484</name>
</gene>
<feature type="compositionally biased region" description="Polar residues" evidence="1">
    <location>
        <begin position="133"/>
        <end position="144"/>
    </location>
</feature>
<organism evidence="2 3">
    <name type="scientific">Pomacea canaliculata</name>
    <name type="common">Golden apple snail</name>
    <dbReference type="NCBI Taxonomy" id="400727"/>
    <lineage>
        <taxon>Eukaryota</taxon>
        <taxon>Metazoa</taxon>
        <taxon>Spiralia</taxon>
        <taxon>Lophotrochozoa</taxon>
        <taxon>Mollusca</taxon>
        <taxon>Gastropoda</taxon>
        <taxon>Caenogastropoda</taxon>
        <taxon>Architaenioglossa</taxon>
        <taxon>Ampullarioidea</taxon>
        <taxon>Ampullariidae</taxon>
        <taxon>Pomacea</taxon>
    </lineage>
</organism>
<sequence>MAVTDNRPRAMRSDVASRLIQKDTQDSTTSRQHGTYIWMRKYPVWRRKSKKTVSTEWQAAHEYAEAKELVRGGDGVYIGVAAVDEDGVRMPDALQHLDVEGDVGHLLHGLVEGQTHVLPHLPEVAVHGVDLQDGNSGEENQATTDLLLPSLPHPPTASAGPSEDQEHSS</sequence>
<feature type="region of interest" description="Disordered" evidence="1">
    <location>
        <begin position="130"/>
        <end position="169"/>
    </location>
</feature>
<reference evidence="2 3" key="1">
    <citation type="submission" date="2018-04" db="EMBL/GenBank/DDBJ databases">
        <title>The genome of golden apple snail Pomacea canaliculata provides insight into stress tolerance and invasive adaptation.</title>
        <authorList>
            <person name="Liu C."/>
            <person name="Liu B."/>
            <person name="Ren Y."/>
            <person name="Zhang Y."/>
            <person name="Wang H."/>
            <person name="Li S."/>
            <person name="Jiang F."/>
            <person name="Yin L."/>
            <person name="Zhang G."/>
            <person name="Qian W."/>
            <person name="Fan W."/>
        </authorList>
    </citation>
    <scope>NUCLEOTIDE SEQUENCE [LARGE SCALE GENOMIC DNA]</scope>
    <source>
        <strain evidence="2">SZHN2017</strain>
        <tissue evidence="2">Muscle</tissue>
    </source>
</reference>
<accession>A0A2T7PP51</accession>
<feature type="compositionally biased region" description="Basic and acidic residues" evidence="1">
    <location>
        <begin position="1"/>
        <end position="12"/>
    </location>
</feature>
<evidence type="ECO:0000313" key="3">
    <source>
        <dbReference type="Proteomes" id="UP000245119"/>
    </source>
</evidence>
<protein>
    <submittedName>
        <fullName evidence="2">Uncharacterized protein</fullName>
    </submittedName>
</protein>
<comment type="caution">
    <text evidence="2">The sequence shown here is derived from an EMBL/GenBank/DDBJ whole genome shotgun (WGS) entry which is preliminary data.</text>
</comment>
<evidence type="ECO:0000313" key="2">
    <source>
        <dbReference type="EMBL" id="PVD35203.1"/>
    </source>
</evidence>
<keyword evidence="3" id="KW-1185">Reference proteome</keyword>